<proteinExistence type="inferred from homology"/>
<dbReference type="SUPFAM" id="SSF54637">
    <property type="entry name" value="Thioesterase/thiol ester dehydrase-isomerase"/>
    <property type="match status" value="1"/>
</dbReference>
<dbReference type="InterPro" id="IPR006684">
    <property type="entry name" value="YbgC/YbaW"/>
</dbReference>
<dbReference type="AlphaFoldDB" id="A0A1J5QSI0"/>
<keyword evidence="2 3" id="KW-0378">Hydrolase</keyword>
<name>A0A1J5QSI0_9ZZZZ</name>
<comment type="caution">
    <text evidence="3">The sequence shown here is derived from an EMBL/GenBank/DDBJ whole genome shotgun (WGS) entry which is preliminary data.</text>
</comment>
<evidence type="ECO:0000313" key="3">
    <source>
        <dbReference type="EMBL" id="OIQ86590.1"/>
    </source>
</evidence>
<accession>A0A1J5QSI0</accession>
<dbReference type="InterPro" id="IPR014166">
    <property type="entry name" value="Tol-Pal_acyl-CoA_thioesterase"/>
</dbReference>
<dbReference type="EC" id="3.1.2.-" evidence="3"/>
<dbReference type="FunFam" id="3.10.129.10:FF:000004">
    <property type="entry name" value="Tol-pal system-associated acyl-CoA thioesterase"/>
    <property type="match status" value="1"/>
</dbReference>
<protein>
    <submittedName>
        <fullName evidence="3">Acyl-CoA thioesterase YbgC</fullName>
        <ecNumber evidence="3">3.1.2.-</ecNumber>
    </submittedName>
</protein>
<organism evidence="3">
    <name type="scientific">mine drainage metagenome</name>
    <dbReference type="NCBI Taxonomy" id="410659"/>
    <lineage>
        <taxon>unclassified sequences</taxon>
        <taxon>metagenomes</taxon>
        <taxon>ecological metagenomes</taxon>
    </lineage>
</organism>
<dbReference type="NCBIfam" id="TIGR00051">
    <property type="entry name" value="YbgC/FadM family acyl-CoA thioesterase"/>
    <property type="match status" value="1"/>
</dbReference>
<dbReference type="EMBL" id="MLJW01000470">
    <property type="protein sequence ID" value="OIQ86590.1"/>
    <property type="molecule type" value="Genomic_DNA"/>
</dbReference>
<sequence>MLAKTASPPAPVFLWPVRVYWEDTDAGGVVYYANYLKFCERARSEWLRSLGLDQQAMAARDQVLFVVSSAQVRYAAPARLDDLLEVSVAIAQSGGASLDLLQEVRRRPPADPAAPGALLASAQVRVACVQAGSFRPLRLPAAVLEAIARGCASPAGGSAK</sequence>
<dbReference type="PIRSF" id="PIRSF003230">
    <property type="entry name" value="YbgC"/>
    <property type="match status" value="1"/>
</dbReference>
<comment type="similarity">
    <text evidence="1">Belongs to the 4-hydroxybenzoyl-CoA thioesterase family.</text>
</comment>
<evidence type="ECO:0000256" key="1">
    <source>
        <dbReference type="ARBA" id="ARBA00005953"/>
    </source>
</evidence>
<dbReference type="GO" id="GO:0047617">
    <property type="term" value="F:fatty acyl-CoA hydrolase activity"/>
    <property type="evidence" value="ECO:0007669"/>
    <property type="project" value="TreeGrafter"/>
</dbReference>
<gene>
    <name evidence="3" type="primary">ybgC_9</name>
    <name evidence="3" type="ORF">GALL_315520</name>
</gene>
<dbReference type="CDD" id="cd00586">
    <property type="entry name" value="4HBT"/>
    <property type="match status" value="1"/>
</dbReference>
<dbReference type="Gene3D" id="3.10.129.10">
    <property type="entry name" value="Hotdog Thioesterase"/>
    <property type="match status" value="1"/>
</dbReference>
<dbReference type="InterPro" id="IPR029069">
    <property type="entry name" value="HotDog_dom_sf"/>
</dbReference>
<dbReference type="Pfam" id="PF13279">
    <property type="entry name" value="4HBT_2"/>
    <property type="match status" value="1"/>
</dbReference>
<dbReference type="NCBIfam" id="TIGR02799">
    <property type="entry name" value="thio_ybgC"/>
    <property type="match status" value="1"/>
</dbReference>
<reference evidence="3" key="1">
    <citation type="submission" date="2016-10" db="EMBL/GenBank/DDBJ databases">
        <title>Sequence of Gallionella enrichment culture.</title>
        <authorList>
            <person name="Poehlein A."/>
            <person name="Muehling M."/>
            <person name="Daniel R."/>
        </authorList>
    </citation>
    <scope>NUCLEOTIDE SEQUENCE</scope>
</reference>
<evidence type="ECO:0000256" key="2">
    <source>
        <dbReference type="ARBA" id="ARBA00022801"/>
    </source>
</evidence>
<dbReference type="PANTHER" id="PTHR31793">
    <property type="entry name" value="4-HYDROXYBENZOYL-COA THIOESTERASE FAMILY MEMBER"/>
    <property type="match status" value="1"/>
</dbReference>
<dbReference type="PANTHER" id="PTHR31793:SF37">
    <property type="entry name" value="ACYL-COA THIOESTER HYDROLASE YBGC"/>
    <property type="match status" value="1"/>
</dbReference>
<dbReference type="InterPro" id="IPR050563">
    <property type="entry name" value="4-hydroxybenzoyl-CoA_TE"/>
</dbReference>